<dbReference type="InterPro" id="IPR050228">
    <property type="entry name" value="Carboxylesterase_BioH"/>
</dbReference>
<proteinExistence type="predicted"/>
<dbReference type="EMBL" id="QZVT01000002">
    <property type="protein sequence ID" value="RJT81855.1"/>
    <property type="molecule type" value="Genomic_DNA"/>
</dbReference>
<dbReference type="Proteomes" id="UP000272560">
    <property type="component" value="Unassembled WGS sequence"/>
</dbReference>
<evidence type="ECO:0000256" key="1">
    <source>
        <dbReference type="SAM" id="MobiDB-lite"/>
    </source>
</evidence>
<comment type="caution">
    <text evidence="3">The sequence shown here is derived from an EMBL/GenBank/DDBJ whole genome shotgun (WGS) entry which is preliminary data.</text>
</comment>
<gene>
    <name evidence="3" type="ORF">D6T63_03585</name>
</gene>
<evidence type="ECO:0000313" key="3">
    <source>
        <dbReference type="EMBL" id="RJT81855.1"/>
    </source>
</evidence>
<feature type="compositionally biased region" description="Low complexity" evidence="1">
    <location>
        <begin position="37"/>
        <end position="54"/>
    </location>
</feature>
<dbReference type="PANTHER" id="PTHR43194">
    <property type="entry name" value="HYDROLASE ALPHA/BETA FOLD FAMILY"/>
    <property type="match status" value="1"/>
</dbReference>
<dbReference type="OrthoDB" id="9801217at2"/>
<dbReference type="RefSeq" id="WP_120147676.1">
    <property type="nucleotide sequence ID" value="NZ_QZVT01000002.1"/>
</dbReference>
<sequence>MDELWSEDILGADFRALTLTLEPDDEGQRVATLVAYEPEGSRLPGPEPGRLGPDPLLPEPEARLRDDQPPVRAVLYLHGFSDYFFQVELAGTLHERGWAFFALDLHKYGRSLRPGQTPGFAMSLDDYDADLEAAMAALRRRLAKRSADRSAQLQDPHLDLHQEWKRSPDPAPSPVVELVLMAHSTGGLTAALWASRNPGRIAGLVLNSPWLDTQGSALLRSAAQGILDTVSRLRPKARLRLPELGLYFRSISDTRDGEWTIDPAWRPETGFPIRAGWLAAVLAGQATLARGISIEAPVLVLCSTASTISATWNDAMLETDTVLDVTPMVRRAAELGRCVTIRRLPGAMHDVFLSRRDVRRAAIDAAAWWLDAYVPIQSSHSPMAVTASDDDCG</sequence>
<dbReference type="Pfam" id="PF12146">
    <property type="entry name" value="Hydrolase_4"/>
    <property type="match status" value="1"/>
</dbReference>
<dbReference type="InterPro" id="IPR029058">
    <property type="entry name" value="AB_hydrolase_fold"/>
</dbReference>
<dbReference type="PANTHER" id="PTHR43194:SF2">
    <property type="entry name" value="PEROXISOMAL MEMBRANE PROTEIN LPX1"/>
    <property type="match status" value="1"/>
</dbReference>
<evidence type="ECO:0000259" key="2">
    <source>
        <dbReference type="Pfam" id="PF12146"/>
    </source>
</evidence>
<feature type="region of interest" description="Disordered" evidence="1">
    <location>
        <begin position="37"/>
        <end position="64"/>
    </location>
</feature>
<keyword evidence="4" id="KW-1185">Reference proteome</keyword>
<reference evidence="3 4" key="1">
    <citation type="submission" date="2018-09" db="EMBL/GenBank/DDBJ databases">
        <title>Novel species of Arthrobacter.</title>
        <authorList>
            <person name="Liu Q."/>
            <person name="Xin Y.-H."/>
        </authorList>
    </citation>
    <scope>NUCLEOTIDE SEQUENCE [LARGE SCALE GENOMIC DNA]</scope>
    <source>
        <strain evidence="3 4">Hz2</strain>
    </source>
</reference>
<feature type="compositionally biased region" description="Basic and acidic residues" evidence="1">
    <location>
        <begin position="156"/>
        <end position="168"/>
    </location>
</feature>
<dbReference type="GO" id="GO:0016787">
    <property type="term" value="F:hydrolase activity"/>
    <property type="evidence" value="ECO:0007669"/>
    <property type="project" value="UniProtKB-KW"/>
</dbReference>
<feature type="region of interest" description="Disordered" evidence="1">
    <location>
        <begin position="146"/>
        <end position="169"/>
    </location>
</feature>
<feature type="domain" description="Serine aminopeptidase S33" evidence="2">
    <location>
        <begin position="171"/>
        <end position="326"/>
    </location>
</feature>
<keyword evidence="3" id="KW-0378">Hydrolase</keyword>
<dbReference type="InterPro" id="IPR022742">
    <property type="entry name" value="Hydrolase_4"/>
</dbReference>
<evidence type="ECO:0000313" key="4">
    <source>
        <dbReference type="Proteomes" id="UP000272560"/>
    </source>
</evidence>
<protein>
    <submittedName>
        <fullName evidence="3">Alpha/beta hydrolase</fullName>
    </submittedName>
</protein>
<dbReference type="AlphaFoldDB" id="A0A3A5MDS8"/>
<dbReference type="Gene3D" id="3.40.50.1820">
    <property type="entry name" value="alpha/beta hydrolase"/>
    <property type="match status" value="1"/>
</dbReference>
<accession>A0A3A5MDS8</accession>
<dbReference type="SUPFAM" id="SSF53474">
    <property type="entry name" value="alpha/beta-Hydrolases"/>
    <property type="match status" value="1"/>
</dbReference>
<name>A0A3A5MDS8_9MICC</name>
<organism evidence="3 4">
    <name type="scientific">Arthrobacter cheniae</name>
    <dbReference type="NCBI Taxonomy" id="1258888"/>
    <lineage>
        <taxon>Bacteria</taxon>
        <taxon>Bacillati</taxon>
        <taxon>Actinomycetota</taxon>
        <taxon>Actinomycetes</taxon>
        <taxon>Micrococcales</taxon>
        <taxon>Micrococcaceae</taxon>
        <taxon>Arthrobacter</taxon>
    </lineage>
</organism>